<gene>
    <name evidence="3" type="ORF">HNR30_001338</name>
</gene>
<evidence type="ECO:0000256" key="1">
    <source>
        <dbReference type="SAM" id="MobiDB-lite"/>
    </source>
</evidence>
<feature type="transmembrane region" description="Helical" evidence="2">
    <location>
        <begin position="61"/>
        <end position="81"/>
    </location>
</feature>
<feature type="compositionally biased region" description="Basic and acidic residues" evidence="1">
    <location>
        <begin position="230"/>
        <end position="242"/>
    </location>
</feature>
<protein>
    <recommendedName>
        <fullName evidence="5">DUF4386 domain-containing protein</fullName>
    </recommendedName>
</protein>
<sequence length="242" mass="24879">MKATVGGRSRERWGAASGLVAVGAGATAMVFERGGLSPSAPPGEIAEFFTRNGPAQLTQSFLFVLGAGALLWFAGSLRSFLVRAEGDAGRLSAVVFGAAMVQITVNLVAQAFQIGMAGTPGGQVSPALLGVANALFILANLPMAVMLLATALVSWPHGAFPRWLDSLAVVAAAAHALLAGSFAVRGGPLAPDGWLAASLYPAFVVWLVPAAMFMVHRAGRPRGAGGPRQPRPEVREARDQGL</sequence>
<reference evidence="3 4" key="1">
    <citation type="submission" date="2020-07" db="EMBL/GenBank/DDBJ databases">
        <title>Genomic Encyclopedia of Type Strains, Phase IV (KMG-IV): sequencing the most valuable type-strain genomes for metagenomic binning, comparative biology and taxonomic classification.</title>
        <authorList>
            <person name="Goeker M."/>
        </authorList>
    </citation>
    <scope>NUCLEOTIDE SEQUENCE [LARGE SCALE GENOMIC DNA]</scope>
    <source>
        <strain evidence="3 4">DSM 45533</strain>
    </source>
</reference>
<dbReference type="RefSeq" id="WP_181608733.1">
    <property type="nucleotide sequence ID" value="NZ_BAABAM010000001.1"/>
</dbReference>
<feature type="transmembrane region" description="Helical" evidence="2">
    <location>
        <begin position="93"/>
        <end position="114"/>
    </location>
</feature>
<feature type="transmembrane region" description="Helical" evidence="2">
    <location>
        <begin position="193"/>
        <end position="215"/>
    </location>
</feature>
<dbReference type="AlphaFoldDB" id="A0A7W0HNN9"/>
<dbReference type="EMBL" id="JACDUR010000001">
    <property type="protein sequence ID" value="MBA2890003.1"/>
    <property type="molecule type" value="Genomic_DNA"/>
</dbReference>
<evidence type="ECO:0008006" key="5">
    <source>
        <dbReference type="Google" id="ProtNLM"/>
    </source>
</evidence>
<feature type="transmembrane region" description="Helical" evidence="2">
    <location>
        <begin position="12"/>
        <end position="31"/>
    </location>
</feature>
<dbReference type="Proteomes" id="UP000530928">
    <property type="component" value="Unassembled WGS sequence"/>
</dbReference>
<feature type="transmembrane region" description="Helical" evidence="2">
    <location>
        <begin position="167"/>
        <end position="187"/>
    </location>
</feature>
<proteinExistence type="predicted"/>
<evidence type="ECO:0000313" key="3">
    <source>
        <dbReference type="EMBL" id="MBA2890003.1"/>
    </source>
</evidence>
<keyword evidence="2" id="KW-0812">Transmembrane</keyword>
<keyword evidence="2" id="KW-0472">Membrane</keyword>
<feature type="region of interest" description="Disordered" evidence="1">
    <location>
        <begin position="221"/>
        <end position="242"/>
    </location>
</feature>
<feature type="transmembrane region" description="Helical" evidence="2">
    <location>
        <begin position="134"/>
        <end position="155"/>
    </location>
</feature>
<evidence type="ECO:0000313" key="4">
    <source>
        <dbReference type="Proteomes" id="UP000530928"/>
    </source>
</evidence>
<comment type="caution">
    <text evidence="3">The sequence shown here is derived from an EMBL/GenBank/DDBJ whole genome shotgun (WGS) entry which is preliminary data.</text>
</comment>
<keyword evidence="4" id="KW-1185">Reference proteome</keyword>
<organism evidence="3 4">
    <name type="scientific">Nonomuraea soli</name>
    <dbReference type="NCBI Taxonomy" id="1032476"/>
    <lineage>
        <taxon>Bacteria</taxon>
        <taxon>Bacillati</taxon>
        <taxon>Actinomycetota</taxon>
        <taxon>Actinomycetes</taxon>
        <taxon>Streptosporangiales</taxon>
        <taxon>Streptosporangiaceae</taxon>
        <taxon>Nonomuraea</taxon>
    </lineage>
</organism>
<evidence type="ECO:0000256" key="2">
    <source>
        <dbReference type="SAM" id="Phobius"/>
    </source>
</evidence>
<accession>A0A7W0HNN9</accession>
<keyword evidence="2" id="KW-1133">Transmembrane helix</keyword>
<name>A0A7W0HNN9_9ACTN</name>